<accession>A0ACA9NZW2</accession>
<feature type="non-terminal residue" evidence="1">
    <location>
        <position position="114"/>
    </location>
</feature>
<protein>
    <submittedName>
        <fullName evidence="1">4217_t:CDS:1</fullName>
    </submittedName>
</protein>
<comment type="caution">
    <text evidence="1">The sequence shown here is derived from an EMBL/GenBank/DDBJ whole genome shotgun (WGS) entry which is preliminary data.</text>
</comment>
<evidence type="ECO:0000313" key="2">
    <source>
        <dbReference type="Proteomes" id="UP000789860"/>
    </source>
</evidence>
<dbReference type="EMBL" id="CAJVPM010030897">
    <property type="protein sequence ID" value="CAG8678049.1"/>
    <property type="molecule type" value="Genomic_DNA"/>
</dbReference>
<organism evidence="1 2">
    <name type="scientific">Scutellospora calospora</name>
    <dbReference type="NCBI Taxonomy" id="85575"/>
    <lineage>
        <taxon>Eukaryota</taxon>
        <taxon>Fungi</taxon>
        <taxon>Fungi incertae sedis</taxon>
        <taxon>Mucoromycota</taxon>
        <taxon>Glomeromycotina</taxon>
        <taxon>Glomeromycetes</taxon>
        <taxon>Diversisporales</taxon>
        <taxon>Gigasporaceae</taxon>
        <taxon>Scutellospora</taxon>
    </lineage>
</organism>
<sequence>MSYIESKPKNYDDNSIIVYNELKHQFEIDVEDETLRRMNWKNPDIKDSYDFKLIYNEVKDRNLNYSSVIAKFDSNIKLKNYENSEYFKYIVNRESMRQYRELKEIKKSSSLLLF</sequence>
<gene>
    <name evidence="1" type="ORF">SCALOS_LOCUS9621</name>
</gene>
<keyword evidence="2" id="KW-1185">Reference proteome</keyword>
<proteinExistence type="predicted"/>
<evidence type="ECO:0000313" key="1">
    <source>
        <dbReference type="EMBL" id="CAG8678049.1"/>
    </source>
</evidence>
<dbReference type="Proteomes" id="UP000789860">
    <property type="component" value="Unassembled WGS sequence"/>
</dbReference>
<reference evidence="1" key="1">
    <citation type="submission" date="2021-06" db="EMBL/GenBank/DDBJ databases">
        <authorList>
            <person name="Kallberg Y."/>
            <person name="Tangrot J."/>
            <person name="Rosling A."/>
        </authorList>
    </citation>
    <scope>NUCLEOTIDE SEQUENCE</scope>
    <source>
        <strain evidence="1">AU212A</strain>
    </source>
</reference>
<name>A0ACA9NZW2_9GLOM</name>